<dbReference type="GO" id="GO:0005886">
    <property type="term" value="C:plasma membrane"/>
    <property type="evidence" value="ECO:0007669"/>
    <property type="project" value="UniProtKB-SubCell"/>
</dbReference>
<dbReference type="AlphaFoldDB" id="A0AA36PM06"/>
<sequence>MKHQNHPVILVKKRKAKHGGGHHGGSWKIAYADFMTAMMAFFLVMWLLSVSSPQELTQIADYFRTPLKVALTSGDKSSSSTSPIPGGGDDPTQQVGEVRKHIDSEESRKEEYRLNKLREKLDQLIESDPRLRALRPHLLINMMEEGLRIQIIDSQNRPMFKMGSAQVEPYMRDILRAIAPILNDIPNKISLSGHTDDLPYANGERGYSNWELSADRANASRRELLIGGLDEGKVLRVVGMASTMRLKEQASDDPVNRRISILVLNKQTQHDIEHENLDNRALDIEKAESLKQIEASGTAPVATISAATKSAATASAVTATTPTPPAVTGTSTGQSAATGPAAVSSPPAPQPAKAAPDDPVKAVVSPETASPTTAPQTPQSSTGNITPAATGPTTSLPAAPASDAPVSPTSRDAQ</sequence>
<keyword evidence="10" id="KW-0282">Flagellum</keyword>
<dbReference type="InterPro" id="IPR050330">
    <property type="entry name" value="Bact_OuterMem_StrucFunc"/>
</dbReference>
<feature type="region of interest" description="Disordered" evidence="8">
    <location>
        <begin position="316"/>
        <end position="414"/>
    </location>
</feature>
<dbReference type="NCBIfam" id="NF006548">
    <property type="entry name" value="PRK09041.1"/>
    <property type="match status" value="1"/>
</dbReference>
<accession>A0AA36PM06</accession>
<evidence type="ECO:0000256" key="6">
    <source>
        <dbReference type="ARBA" id="ARBA00023136"/>
    </source>
</evidence>
<dbReference type="CDD" id="cd07185">
    <property type="entry name" value="OmpA_C-like"/>
    <property type="match status" value="1"/>
</dbReference>
<dbReference type="PANTHER" id="PTHR30329:SF18">
    <property type="entry name" value="MOTILITY PROTEIN B"/>
    <property type="match status" value="1"/>
</dbReference>
<feature type="compositionally biased region" description="Low complexity" evidence="8">
    <location>
        <begin position="316"/>
        <end position="345"/>
    </location>
</feature>
<reference evidence="10 11" key="1">
    <citation type="submission" date="2015-03" db="EMBL/GenBank/DDBJ databases">
        <authorList>
            <consortium name="Pathogen Informatics"/>
            <person name="Murphy D."/>
        </authorList>
    </citation>
    <scope>NUCLEOTIDE SEQUENCE [LARGE SCALE GENOMIC DNA]</scope>
    <source>
        <strain evidence="10 11">FE82747</strain>
    </source>
</reference>
<feature type="domain" description="OmpA-like" evidence="9">
    <location>
        <begin position="147"/>
        <end position="267"/>
    </location>
</feature>
<gene>
    <name evidence="10" type="primary">motB_1</name>
    <name evidence="10" type="ORF">ERS008502_01985</name>
</gene>
<dbReference type="Pfam" id="PF13677">
    <property type="entry name" value="MotB_plug"/>
    <property type="match status" value="1"/>
</dbReference>
<dbReference type="Proteomes" id="UP000040841">
    <property type="component" value="Unassembled WGS sequence"/>
</dbReference>
<comment type="subcellular location">
    <subcellularLocation>
        <location evidence="1">Cell membrane</location>
        <topology evidence="1">Single-pass membrane protein</topology>
    </subcellularLocation>
</comment>
<comment type="similarity">
    <text evidence="2">Belongs to the MotB family.</text>
</comment>
<comment type="caution">
    <text evidence="10">The sequence shown here is derived from an EMBL/GenBank/DDBJ whole genome shotgun (WGS) entry which is preliminary data.</text>
</comment>
<evidence type="ECO:0000313" key="11">
    <source>
        <dbReference type="Proteomes" id="UP000040841"/>
    </source>
</evidence>
<dbReference type="SUPFAM" id="SSF103088">
    <property type="entry name" value="OmpA-like"/>
    <property type="match status" value="1"/>
</dbReference>
<dbReference type="InterPro" id="IPR006665">
    <property type="entry name" value="OmpA-like"/>
</dbReference>
<evidence type="ECO:0000256" key="8">
    <source>
        <dbReference type="SAM" id="MobiDB-lite"/>
    </source>
</evidence>
<dbReference type="PANTHER" id="PTHR30329">
    <property type="entry name" value="STATOR ELEMENT OF FLAGELLAR MOTOR COMPLEX"/>
    <property type="match status" value="1"/>
</dbReference>
<evidence type="ECO:0000256" key="7">
    <source>
        <dbReference type="PROSITE-ProRule" id="PRU00473"/>
    </source>
</evidence>
<feature type="compositionally biased region" description="Low complexity" evidence="8">
    <location>
        <begin position="73"/>
        <end position="84"/>
    </location>
</feature>
<name>A0AA36PM06_YERMO</name>
<evidence type="ECO:0000256" key="4">
    <source>
        <dbReference type="ARBA" id="ARBA00022692"/>
    </source>
</evidence>
<dbReference type="InterPro" id="IPR036737">
    <property type="entry name" value="OmpA-like_sf"/>
</dbReference>
<dbReference type="EMBL" id="CQBM01000003">
    <property type="protein sequence ID" value="CNI01229.1"/>
    <property type="molecule type" value="Genomic_DNA"/>
</dbReference>
<evidence type="ECO:0000259" key="9">
    <source>
        <dbReference type="PROSITE" id="PS51123"/>
    </source>
</evidence>
<feature type="region of interest" description="Disordered" evidence="8">
    <location>
        <begin position="73"/>
        <end position="108"/>
    </location>
</feature>
<proteinExistence type="inferred from homology"/>
<evidence type="ECO:0000256" key="2">
    <source>
        <dbReference type="ARBA" id="ARBA00008914"/>
    </source>
</evidence>
<dbReference type="Gene3D" id="3.30.1330.60">
    <property type="entry name" value="OmpA-like domain"/>
    <property type="match status" value="1"/>
</dbReference>
<feature type="compositionally biased region" description="Basic and acidic residues" evidence="8">
    <location>
        <begin position="97"/>
        <end position="108"/>
    </location>
</feature>
<organism evidence="10 11">
    <name type="scientific">Yersinia mollaretii</name>
    <dbReference type="NCBI Taxonomy" id="33060"/>
    <lineage>
        <taxon>Bacteria</taxon>
        <taxon>Pseudomonadati</taxon>
        <taxon>Pseudomonadota</taxon>
        <taxon>Gammaproteobacteria</taxon>
        <taxon>Enterobacterales</taxon>
        <taxon>Yersiniaceae</taxon>
        <taxon>Yersinia</taxon>
    </lineage>
</organism>
<keyword evidence="4" id="KW-0812">Transmembrane</keyword>
<dbReference type="PROSITE" id="PS51123">
    <property type="entry name" value="OMPA_2"/>
    <property type="match status" value="1"/>
</dbReference>
<keyword evidence="10" id="KW-0969">Cilium</keyword>
<dbReference type="Pfam" id="PF00691">
    <property type="entry name" value="OmpA"/>
    <property type="match status" value="1"/>
</dbReference>
<protein>
    <submittedName>
        <fullName evidence="10">Flagellar motor protein MotB</fullName>
    </submittedName>
</protein>
<keyword evidence="5" id="KW-1133">Transmembrane helix</keyword>
<evidence type="ECO:0000256" key="1">
    <source>
        <dbReference type="ARBA" id="ARBA00004162"/>
    </source>
</evidence>
<feature type="compositionally biased region" description="Low complexity" evidence="8">
    <location>
        <begin position="361"/>
        <end position="414"/>
    </location>
</feature>
<keyword evidence="3" id="KW-1003">Cell membrane</keyword>
<dbReference type="InterPro" id="IPR025713">
    <property type="entry name" value="MotB-like_N_dom"/>
</dbReference>
<evidence type="ECO:0000256" key="3">
    <source>
        <dbReference type="ARBA" id="ARBA00022475"/>
    </source>
</evidence>
<evidence type="ECO:0000256" key="5">
    <source>
        <dbReference type="ARBA" id="ARBA00022989"/>
    </source>
</evidence>
<dbReference type="RefSeq" id="WP_049646733.1">
    <property type="nucleotide sequence ID" value="NZ_CABHYS010000015.1"/>
</dbReference>
<keyword evidence="6 7" id="KW-0472">Membrane</keyword>
<keyword evidence="10" id="KW-0966">Cell projection</keyword>
<evidence type="ECO:0000313" key="10">
    <source>
        <dbReference type="EMBL" id="CNI01229.1"/>
    </source>
</evidence>